<protein>
    <submittedName>
        <fullName evidence="1">Uncharacterized protein</fullName>
    </submittedName>
</protein>
<feature type="non-terminal residue" evidence="1">
    <location>
        <position position="1"/>
    </location>
</feature>
<reference evidence="1" key="1">
    <citation type="journal article" date="2019" name="Sci. Rep.">
        <title>Draft genome of Tanacetum cinerariifolium, the natural source of mosquito coil.</title>
        <authorList>
            <person name="Yamashiro T."/>
            <person name="Shiraishi A."/>
            <person name="Satake H."/>
            <person name="Nakayama K."/>
        </authorList>
    </citation>
    <scope>NUCLEOTIDE SEQUENCE</scope>
</reference>
<dbReference type="AlphaFoldDB" id="A0A699UEL8"/>
<gene>
    <name evidence="1" type="ORF">Tci_893564</name>
</gene>
<name>A0A699UEL8_TANCI</name>
<sequence length="188" mass="19931">LGQEQLAAHGCGVVPLHEAFFHESRHRQAKDRFGCVNGVTACQRNARGVTHCAAAPDHFTGDFGRQHVDRPAENGDRHQRVAAHGVDVADGVGGGNHALFVIDGVDSRVVARGVADPQTRIEILRAAAGENGFQDFGRNLAAAPGAVTVLGKTNGVVHGKPLGFKALKSTRAGARWWFGWMVGTCIDL</sequence>
<evidence type="ECO:0000313" key="1">
    <source>
        <dbReference type="EMBL" id="GFD21595.1"/>
    </source>
</evidence>
<dbReference type="EMBL" id="BKCJ011330940">
    <property type="protein sequence ID" value="GFD21595.1"/>
    <property type="molecule type" value="Genomic_DNA"/>
</dbReference>
<comment type="caution">
    <text evidence="1">The sequence shown here is derived from an EMBL/GenBank/DDBJ whole genome shotgun (WGS) entry which is preliminary data.</text>
</comment>
<accession>A0A699UEL8</accession>
<organism evidence="1">
    <name type="scientific">Tanacetum cinerariifolium</name>
    <name type="common">Dalmatian daisy</name>
    <name type="synonym">Chrysanthemum cinerariifolium</name>
    <dbReference type="NCBI Taxonomy" id="118510"/>
    <lineage>
        <taxon>Eukaryota</taxon>
        <taxon>Viridiplantae</taxon>
        <taxon>Streptophyta</taxon>
        <taxon>Embryophyta</taxon>
        <taxon>Tracheophyta</taxon>
        <taxon>Spermatophyta</taxon>
        <taxon>Magnoliopsida</taxon>
        <taxon>eudicotyledons</taxon>
        <taxon>Gunneridae</taxon>
        <taxon>Pentapetalae</taxon>
        <taxon>asterids</taxon>
        <taxon>campanulids</taxon>
        <taxon>Asterales</taxon>
        <taxon>Asteraceae</taxon>
        <taxon>Asteroideae</taxon>
        <taxon>Anthemideae</taxon>
        <taxon>Anthemidinae</taxon>
        <taxon>Tanacetum</taxon>
    </lineage>
</organism>
<proteinExistence type="predicted"/>